<protein>
    <submittedName>
        <fullName evidence="2">Uncharacterized protein</fullName>
    </submittedName>
</protein>
<organism evidence="2 3">
    <name type="scientific">Paracoccus lutimaris</name>
    <dbReference type="NCBI Taxonomy" id="1490030"/>
    <lineage>
        <taxon>Bacteria</taxon>
        <taxon>Pseudomonadati</taxon>
        <taxon>Pseudomonadota</taxon>
        <taxon>Alphaproteobacteria</taxon>
        <taxon>Rhodobacterales</taxon>
        <taxon>Paracoccaceae</taxon>
        <taxon>Paracoccus</taxon>
    </lineage>
</organism>
<dbReference type="AlphaFoldDB" id="A0A368Z2F4"/>
<comment type="caution">
    <text evidence="2">The sequence shown here is derived from an EMBL/GenBank/DDBJ whole genome shotgun (WGS) entry which is preliminary data.</text>
</comment>
<name>A0A368Z2F4_9RHOB</name>
<evidence type="ECO:0000256" key="1">
    <source>
        <dbReference type="SAM" id="SignalP"/>
    </source>
</evidence>
<reference evidence="2 3" key="1">
    <citation type="submission" date="2018-07" db="EMBL/GenBank/DDBJ databases">
        <title>Genomic Encyclopedia of Type Strains, Phase III (KMG-III): the genomes of soil and plant-associated and newly described type strains.</title>
        <authorList>
            <person name="Whitman W."/>
        </authorList>
    </citation>
    <scope>NUCLEOTIDE SEQUENCE [LARGE SCALE GENOMIC DNA]</scope>
    <source>
        <strain evidence="2 3">CECT 8525</strain>
    </source>
</reference>
<dbReference type="PROSITE" id="PS51257">
    <property type="entry name" value="PROKAR_LIPOPROTEIN"/>
    <property type="match status" value="1"/>
</dbReference>
<dbReference type="EMBL" id="QPJL01000004">
    <property type="protein sequence ID" value="RCW86633.1"/>
    <property type="molecule type" value="Genomic_DNA"/>
</dbReference>
<sequence>MSARAVLLLLMLAGCAAQTPVPPPVSGAANGAMPRASDAQFRAERPGLRRVGYRNCDGYSMQLLVPSHVARDPRMQNVWWEISPYLPGRHASYRILVPEAGAGWRIERRVGNGWQAMAPAGRGASTERAVTAGEMSGSLPVPLDLASVIGLPGAELLPGSYRVQSPPLSVQTLDGKTCSMRPFWVFEIR</sequence>
<accession>A0A368Z2F4</accession>
<keyword evidence="3" id="KW-1185">Reference proteome</keyword>
<evidence type="ECO:0000313" key="2">
    <source>
        <dbReference type="EMBL" id="RCW86633.1"/>
    </source>
</evidence>
<proteinExistence type="predicted"/>
<gene>
    <name evidence="2" type="ORF">DFP89_10418</name>
</gene>
<dbReference type="Proteomes" id="UP000253345">
    <property type="component" value="Unassembled WGS sequence"/>
</dbReference>
<feature type="chain" id="PRO_5016562709" evidence="1">
    <location>
        <begin position="17"/>
        <end position="189"/>
    </location>
</feature>
<dbReference type="OrthoDB" id="7775819at2"/>
<keyword evidence="1" id="KW-0732">Signal</keyword>
<dbReference type="RefSeq" id="WP_114348341.1">
    <property type="nucleotide sequence ID" value="NZ_QPJL01000004.1"/>
</dbReference>
<feature type="signal peptide" evidence="1">
    <location>
        <begin position="1"/>
        <end position="16"/>
    </location>
</feature>
<evidence type="ECO:0000313" key="3">
    <source>
        <dbReference type="Proteomes" id="UP000253345"/>
    </source>
</evidence>